<evidence type="ECO:0000313" key="1">
    <source>
        <dbReference type="EMBL" id="KNZ56979.1"/>
    </source>
</evidence>
<dbReference type="OrthoDB" id="2507501at2759"/>
<sequence>MPTTGNLMAEVYNQPVFYYHKYWSQTFFPLTTLQNKNPPIILGLTETWHFVVLKMKDEDLFPMAQLERLPPQRQLSGKIGI</sequence>
<accession>A0A0L6V8E2</accession>
<organism evidence="1 2">
    <name type="scientific">Puccinia sorghi</name>
    <dbReference type="NCBI Taxonomy" id="27349"/>
    <lineage>
        <taxon>Eukaryota</taxon>
        <taxon>Fungi</taxon>
        <taxon>Dikarya</taxon>
        <taxon>Basidiomycota</taxon>
        <taxon>Pucciniomycotina</taxon>
        <taxon>Pucciniomycetes</taxon>
        <taxon>Pucciniales</taxon>
        <taxon>Pucciniaceae</taxon>
        <taxon>Puccinia</taxon>
    </lineage>
</organism>
<proteinExistence type="predicted"/>
<keyword evidence="2" id="KW-1185">Reference proteome</keyword>
<comment type="caution">
    <text evidence="1">The sequence shown here is derived from an EMBL/GenBank/DDBJ whole genome shotgun (WGS) entry which is preliminary data.</text>
</comment>
<gene>
    <name evidence="1" type="ORF">VP01_2272g2</name>
</gene>
<dbReference type="AlphaFoldDB" id="A0A0L6V8E2"/>
<dbReference type="VEuPathDB" id="FungiDB:VP01_2272g2"/>
<dbReference type="EMBL" id="LAVV01007139">
    <property type="protein sequence ID" value="KNZ56979.1"/>
    <property type="molecule type" value="Genomic_DNA"/>
</dbReference>
<protein>
    <submittedName>
        <fullName evidence="1">Uncharacterized protein</fullName>
    </submittedName>
</protein>
<reference evidence="1 2" key="1">
    <citation type="submission" date="2015-08" db="EMBL/GenBank/DDBJ databases">
        <title>Next Generation Sequencing and Analysis of the Genome of Puccinia sorghi L Schw, the Causal Agent of Maize Common Rust.</title>
        <authorList>
            <person name="Rochi L."/>
            <person name="Burguener G."/>
            <person name="Darino M."/>
            <person name="Turjanski A."/>
            <person name="Kreff E."/>
            <person name="Dieguez M.J."/>
            <person name="Sacco F."/>
        </authorList>
    </citation>
    <scope>NUCLEOTIDE SEQUENCE [LARGE SCALE GENOMIC DNA]</scope>
    <source>
        <strain evidence="1 2">RO10H11247</strain>
    </source>
</reference>
<name>A0A0L6V8E2_9BASI</name>
<evidence type="ECO:0000313" key="2">
    <source>
        <dbReference type="Proteomes" id="UP000037035"/>
    </source>
</evidence>
<dbReference type="Proteomes" id="UP000037035">
    <property type="component" value="Unassembled WGS sequence"/>
</dbReference>